<dbReference type="GO" id="GO:0030288">
    <property type="term" value="C:outer membrane-bounded periplasmic space"/>
    <property type="evidence" value="ECO:0007669"/>
    <property type="project" value="TreeGrafter"/>
</dbReference>
<dbReference type="GO" id="GO:0009166">
    <property type="term" value="P:nucleotide catabolic process"/>
    <property type="evidence" value="ECO:0007669"/>
    <property type="project" value="InterPro"/>
</dbReference>
<dbReference type="KEGG" id="mym:A176_001735"/>
<keyword evidence="3" id="KW-1185">Reference proteome</keyword>
<dbReference type="PANTHER" id="PTHR11575">
    <property type="entry name" value="5'-NUCLEOTIDASE-RELATED"/>
    <property type="match status" value="1"/>
</dbReference>
<accession>A0A0H4WTD1</accession>
<dbReference type="OrthoDB" id="5523333at2"/>
<dbReference type="InterPro" id="IPR006179">
    <property type="entry name" value="5_nucleotidase/apyrase"/>
</dbReference>
<evidence type="ECO:0000256" key="1">
    <source>
        <dbReference type="SAM" id="MobiDB-lite"/>
    </source>
</evidence>
<dbReference type="PANTHER" id="PTHR11575:SF24">
    <property type="entry name" value="5'-NUCLEOTIDASE"/>
    <property type="match status" value="1"/>
</dbReference>
<dbReference type="GO" id="GO:0016787">
    <property type="term" value="F:hydrolase activity"/>
    <property type="evidence" value="ECO:0007669"/>
    <property type="project" value="InterPro"/>
</dbReference>
<proteinExistence type="predicted"/>
<reference evidence="2 3" key="1">
    <citation type="journal article" date="2016" name="PLoS ONE">
        <title>Complete Genome Sequence and Comparative Genomics of a Novel Myxobacterium Myxococcus hansupus.</title>
        <authorList>
            <person name="Sharma G."/>
            <person name="Narwani T."/>
            <person name="Subramanian S."/>
        </authorList>
    </citation>
    <scope>NUCLEOTIDE SEQUENCE [LARGE SCALE GENOMIC DNA]</scope>
    <source>
        <strain evidence="3">mixupus</strain>
    </source>
</reference>
<evidence type="ECO:0000313" key="3">
    <source>
        <dbReference type="Proteomes" id="UP000009026"/>
    </source>
</evidence>
<name>A0A0H4WTD1_9BACT</name>
<dbReference type="PATRIC" id="fig|1297742.4.peg.1758"/>
<protein>
    <submittedName>
        <fullName evidence="2">5'-nucleotidase</fullName>
    </submittedName>
</protein>
<organism evidence="2 3">
    <name type="scientific">Pseudomyxococcus hansupus</name>
    <dbReference type="NCBI Taxonomy" id="1297742"/>
    <lineage>
        <taxon>Bacteria</taxon>
        <taxon>Pseudomonadati</taxon>
        <taxon>Myxococcota</taxon>
        <taxon>Myxococcia</taxon>
        <taxon>Myxococcales</taxon>
        <taxon>Cystobacterineae</taxon>
        <taxon>Myxococcaceae</taxon>
        <taxon>Pseudomyxococcus</taxon>
    </lineage>
</organism>
<dbReference type="Proteomes" id="UP000009026">
    <property type="component" value="Chromosome"/>
</dbReference>
<dbReference type="SUPFAM" id="SSF56300">
    <property type="entry name" value="Metallo-dependent phosphatases"/>
    <property type="match status" value="1"/>
</dbReference>
<dbReference type="EMBL" id="CP012109">
    <property type="protein sequence ID" value="AKQ64823.1"/>
    <property type="molecule type" value="Genomic_DNA"/>
</dbReference>
<evidence type="ECO:0000313" key="2">
    <source>
        <dbReference type="EMBL" id="AKQ64823.1"/>
    </source>
</evidence>
<dbReference type="eggNOG" id="COG0737">
    <property type="taxonomic scope" value="Bacteria"/>
</dbReference>
<gene>
    <name evidence="2" type="ORF">A176_001735</name>
</gene>
<dbReference type="Gene3D" id="3.60.21.10">
    <property type="match status" value="1"/>
</dbReference>
<dbReference type="InterPro" id="IPR029052">
    <property type="entry name" value="Metallo-depent_PP-like"/>
</dbReference>
<dbReference type="RefSeq" id="WP_002634076.1">
    <property type="nucleotide sequence ID" value="NZ_CP012109.1"/>
</dbReference>
<feature type="region of interest" description="Disordered" evidence="1">
    <location>
        <begin position="290"/>
        <end position="312"/>
    </location>
</feature>
<dbReference type="AlphaFoldDB" id="A0A0H4WTD1"/>
<sequence>MLVLDAGNALFKSRDSASAPDARARAELVLAQMEAQGTAAMAVGTRDLGLGVEFLQAQTRKAKLKLLSANLVDGQGKRVFPASLVTKLKGVTVGVVGVSPETPKPVPVGIPAKGSPQELVQGLPGDPAVAAEVQRLRKEAGVDVVVVLAAVSYDEALRLADQVEGVDFVVQSNDGRPPGYAQSQGQATVIPPGDRGRQLAKLVLQVAGKGRFEDAAEQDRMRQSLRLLDDNIVRAKQRLAGTQDAAQKAALEKSVASLEARQAALRKTLEGGATPAGRTHLLSYIQLGSDVPADPGVQKRVERVEPPGSAAH</sequence>
<dbReference type="STRING" id="1297742.A176_001735"/>